<keyword evidence="16" id="KW-1185">Reference proteome</keyword>
<comment type="subunit">
    <text evidence="6 8">The RNAP catalytic core consists of 2 alpha, 1 beta, 1 beta' and 1 omega subunit. When a sigma factor is associated with the core the holoenzyme is formed, which can initiate transcription.</text>
</comment>
<dbReference type="InterPro" id="IPR037033">
    <property type="entry name" value="DNA-dir_RNAP_su2_hyb_sf"/>
</dbReference>
<dbReference type="Pfam" id="PF04565">
    <property type="entry name" value="RNA_pol_Rpb2_3"/>
    <property type="match status" value="1"/>
</dbReference>
<feature type="domain" description="RNA polymerase Rpb2" evidence="13">
    <location>
        <begin position="426"/>
        <end position="494"/>
    </location>
</feature>
<keyword evidence="2 6" id="KW-0808">Transferase</keyword>
<dbReference type="PANTHER" id="PTHR20856">
    <property type="entry name" value="DNA-DIRECTED RNA POLYMERASE I SUBUNIT 2"/>
    <property type="match status" value="1"/>
</dbReference>
<evidence type="ECO:0000256" key="1">
    <source>
        <dbReference type="ARBA" id="ARBA00022478"/>
    </source>
</evidence>
<dbReference type="Pfam" id="PF04560">
    <property type="entry name" value="RNA_pol_Rpb2_7"/>
    <property type="match status" value="1"/>
</dbReference>
<comment type="caution">
    <text evidence="15">The sequence shown here is derived from an EMBL/GenBank/DDBJ whole genome shotgun (WGS) entry which is preliminary data.</text>
</comment>
<dbReference type="PROSITE" id="PS01166">
    <property type="entry name" value="RNA_POL_BETA"/>
    <property type="match status" value="1"/>
</dbReference>
<dbReference type="GO" id="GO:0003677">
    <property type="term" value="F:DNA binding"/>
    <property type="evidence" value="ECO:0007669"/>
    <property type="project" value="UniProtKB-UniRule"/>
</dbReference>
<feature type="domain" description="DNA-directed RNA polymerase beta subunit external 1" evidence="14">
    <location>
        <begin position="504"/>
        <end position="570"/>
    </location>
</feature>
<dbReference type="InterPro" id="IPR042107">
    <property type="entry name" value="DNA-dir_RNA_pol_bsu_ext_1_sf"/>
</dbReference>
<keyword evidence="1 6" id="KW-0240">DNA-directed RNA polymerase</keyword>
<comment type="catalytic activity">
    <reaction evidence="5 6 8">
        <text>RNA(n) + a ribonucleoside 5'-triphosphate = RNA(n+1) + diphosphate</text>
        <dbReference type="Rhea" id="RHEA:21248"/>
        <dbReference type="Rhea" id="RHEA-COMP:14527"/>
        <dbReference type="Rhea" id="RHEA-COMP:17342"/>
        <dbReference type="ChEBI" id="CHEBI:33019"/>
        <dbReference type="ChEBI" id="CHEBI:61557"/>
        <dbReference type="ChEBI" id="CHEBI:140395"/>
        <dbReference type="EC" id="2.7.7.6"/>
    </reaction>
</comment>
<dbReference type="Gene3D" id="3.90.1800.10">
    <property type="entry name" value="RNA polymerase alpha subunit dimerisation domain"/>
    <property type="match status" value="1"/>
</dbReference>
<dbReference type="Pfam" id="PF00562">
    <property type="entry name" value="RNA_pol_Rpb2_6"/>
    <property type="match status" value="1"/>
</dbReference>
<proteinExistence type="inferred from homology"/>
<evidence type="ECO:0000256" key="3">
    <source>
        <dbReference type="ARBA" id="ARBA00022695"/>
    </source>
</evidence>
<evidence type="ECO:0000256" key="5">
    <source>
        <dbReference type="ARBA" id="ARBA00048552"/>
    </source>
</evidence>
<dbReference type="Gene3D" id="3.90.1100.10">
    <property type="match status" value="1"/>
</dbReference>
<gene>
    <name evidence="6 15" type="primary">rpoB</name>
    <name evidence="15" type="ORF">E3O06_04705</name>
</gene>
<dbReference type="InterPro" id="IPR007642">
    <property type="entry name" value="RNA_pol_Rpb2_2"/>
</dbReference>
<dbReference type="RefSeq" id="WP_134501831.1">
    <property type="nucleotide sequence ID" value="NZ_SOEY01000007.1"/>
</dbReference>
<dbReference type="InterPro" id="IPR007121">
    <property type="entry name" value="RNA_pol_bsu_CS"/>
</dbReference>
<dbReference type="GO" id="GO:0032549">
    <property type="term" value="F:ribonucleoside binding"/>
    <property type="evidence" value="ECO:0007669"/>
    <property type="project" value="InterPro"/>
</dbReference>
<dbReference type="FunFam" id="3.90.1800.10:FF:000001">
    <property type="entry name" value="DNA-directed RNA polymerase subunit beta"/>
    <property type="match status" value="1"/>
</dbReference>
<feature type="domain" description="RNA polymerase Rpb2" evidence="11">
    <location>
        <begin position="168"/>
        <end position="367"/>
    </location>
</feature>
<dbReference type="CDD" id="cd00653">
    <property type="entry name" value="RNA_pol_B_RPB2"/>
    <property type="match status" value="1"/>
</dbReference>
<dbReference type="OrthoDB" id="9803954at2"/>
<dbReference type="HAMAP" id="MF_01321">
    <property type="entry name" value="RNApol_bact_RpoB"/>
    <property type="match status" value="1"/>
</dbReference>
<dbReference type="AlphaFoldDB" id="A0A4R8V179"/>
<dbReference type="Gene3D" id="2.40.50.150">
    <property type="match status" value="1"/>
</dbReference>
<dbReference type="InterPro" id="IPR007641">
    <property type="entry name" value="RNA_pol_Rpb2_7"/>
</dbReference>
<dbReference type="InterPro" id="IPR007120">
    <property type="entry name" value="DNA-dir_RNAP_su2_dom"/>
</dbReference>
<dbReference type="InterPro" id="IPR014724">
    <property type="entry name" value="RNA_pol_RPB2_OB-fold"/>
</dbReference>
<keyword evidence="3 6" id="KW-0548">Nucleotidyltransferase</keyword>
<dbReference type="Gene3D" id="2.30.150.10">
    <property type="entry name" value="DNA-directed RNA polymerase, beta subunit, external 1 domain"/>
    <property type="match status" value="1"/>
</dbReference>
<comment type="similarity">
    <text evidence="6 7">Belongs to the RNA polymerase beta chain family.</text>
</comment>
<feature type="domain" description="RNA polymerase beta subunit protrusion" evidence="12">
    <location>
        <begin position="96"/>
        <end position="411"/>
    </location>
</feature>
<comment type="function">
    <text evidence="6 8">DNA-dependent RNA polymerase catalyzes the transcription of DNA into RNA using the four ribonucleoside triphosphates as substrates.</text>
</comment>
<dbReference type="Gene3D" id="2.40.50.100">
    <property type="match status" value="1"/>
</dbReference>
<dbReference type="Pfam" id="PF10385">
    <property type="entry name" value="RNA_pol_Rpb2_45"/>
    <property type="match status" value="1"/>
</dbReference>
<organism evidence="15 16">
    <name type="scientific">Cryobacterium glaciale</name>
    <dbReference type="NCBI Taxonomy" id="1259145"/>
    <lineage>
        <taxon>Bacteria</taxon>
        <taxon>Bacillati</taxon>
        <taxon>Actinomycetota</taxon>
        <taxon>Actinomycetes</taxon>
        <taxon>Micrococcales</taxon>
        <taxon>Microbacteriaceae</taxon>
        <taxon>Cryobacterium</taxon>
    </lineage>
</organism>
<feature type="domain" description="RNA polymerase Rpb2" evidence="10">
    <location>
        <begin position="1050"/>
        <end position="1124"/>
    </location>
</feature>
<dbReference type="Gene3D" id="2.40.270.10">
    <property type="entry name" value="DNA-directed RNA polymerase, subunit 2, domain 6"/>
    <property type="match status" value="1"/>
</dbReference>
<evidence type="ECO:0000256" key="2">
    <source>
        <dbReference type="ARBA" id="ARBA00022679"/>
    </source>
</evidence>
<dbReference type="GO" id="GO:0003899">
    <property type="term" value="F:DNA-directed RNA polymerase activity"/>
    <property type="evidence" value="ECO:0007669"/>
    <property type="project" value="UniProtKB-UniRule"/>
</dbReference>
<dbReference type="Gene3D" id="3.90.1110.10">
    <property type="entry name" value="RNA polymerase Rpb2, domain 2"/>
    <property type="match status" value="1"/>
</dbReference>
<dbReference type="InterPro" id="IPR010243">
    <property type="entry name" value="RNA_pol_bsu_bac"/>
</dbReference>
<dbReference type="GO" id="GO:0006351">
    <property type="term" value="P:DNA-templated transcription"/>
    <property type="evidence" value="ECO:0007669"/>
    <property type="project" value="UniProtKB-UniRule"/>
</dbReference>
<dbReference type="InterPro" id="IPR037034">
    <property type="entry name" value="RNA_pol_Rpb2_2_sf"/>
</dbReference>
<feature type="domain" description="DNA-directed RNA polymerase subunit 2 hybrid-binding" evidence="9">
    <location>
        <begin position="632"/>
        <end position="1048"/>
    </location>
</feature>
<name>A0A4R8V179_9MICO</name>
<dbReference type="EMBL" id="SOEY01000007">
    <property type="protein sequence ID" value="TFB75939.1"/>
    <property type="molecule type" value="Genomic_DNA"/>
</dbReference>
<evidence type="ECO:0000259" key="11">
    <source>
        <dbReference type="Pfam" id="PF04561"/>
    </source>
</evidence>
<evidence type="ECO:0000259" key="12">
    <source>
        <dbReference type="Pfam" id="PF04563"/>
    </source>
</evidence>
<dbReference type="GO" id="GO:0000428">
    <property type="term" value="C:DNA-directed RNA polymerase complex"/>
    <property type="evidence" value="ECO:0007669"/>
    <property type="project" value="UniProtKB-KW"/>
</dbReference>
<evidence type="ECO:0000259" key="13">
    <source>
        <dbReference type="Pfam" id="PF04565"/>
    </source>
</evidence>
<dbReference type="Pfam" id="PF04561">
    <property type="entry name" value="RNA_pol_Rpb2_2"/>
    <property type="match status" value="1"/>
</dbReference>
<dbReference type="Pfam" id="PF04563">
    <property type="entry name" value="RNA_pol_Rpb2_1"/>
    <property type="match status" value="1"/>
</dbReference>
<dbReference type="InterPro" id="IPR007644">
    <property type="entry name" value="RNA_pol_bsu_protrusion"/>
</dbReference>
<dbReference type="InterPro" id="IPR019462">
    <property type="entry name" value="DNA-dir_RNA_pol_bsu_external_1"/>
</dbReference>
<sequence length="1163" mass="128573">MAAARNATTNSPKNGRSAERLSFAKISDHLNVPDLLALQTESFDWLVGNDIWKARVAEAQKAGRQDLPNRTGLDEIFEEISPIEDLGETMQLSFTNPELEPEKYTIDECKEKGKTYSAPLYVNAEFMNHLTGEIKTQTVFMGDFPLMTPKGTFVINGTERVVVSQLVRSPGVYFNREQEKTSDKDIYSARVIPSRGAWLEFEIDKRDQVGVRIDRKRKQSVTVFLKALGLTSEQILEEFKGYASIELTLEKDNILTKEEALKDIYRKLRPGEQVAAEAARALLDNFFFNSKRYDLAKVGRYKINRKLGLEAPLSDSVLTLQDILATIKYLVALHDNQTTLKGLRDGKMTDINIDIDDIDHFGNRRIRAVGELIQNQVRTGLSRMERVVRERMTTQDIEAITPQTLINVRPVVAAIKEFFGTSQLSQFMDQNNPLAGLTHKRRLSALGPGGLSRDRAGVEVRDVHPSHYGRMCPIETPEGPNIGLIGSLASFAQINAFGFIETPYRRVLNNKVTETIDYLTASEEDDFIVAQANAPLTKDSHFAEARVLARKKGGEVDLVPAEDIGYMDVSPRQMVSVATSLIPFLEHDDANRALMGANMQRQAVPLLLSDSPLVGTGMEVYTAIDAGDVLTAQKSGVVSEVSADVVTIQLDEGGTQDYYLRKFSRSNQGTSFNHRVIVNAGERIEAGEVIADGPATDQGELALGKNLLVAFMPWEGYNFEDAIILSQNLVKDDTLSSIHIEEYEVDARDTKLGKEEITRDLPNVSPDFLADLDERGIIRIGAEVRPGDILVGKVTPKGETELSAEERLLRAIFNEKSREVRDTSLKVPHGERGTIIGVKVFDSQDGDDELGSGVNQRVVVFIAQKRKITEGDKLAGRHGNKGVISRILPIEDMPFLADGTPVDIILNPLGIPGRMNFGQVLETHLGWIAKQGWNVEGKPKWAARLPEHAFSAAPGTKVATPVFDGALEIEIEGLLDSTTLTRDGERLIGSSGKTQLFDGRSGEPFPMPVSVGYMYILKLHHLVDDKIHARSTGPYSMITQQPLGGKAQFGGQRFGEMEVWALEAYGAAYALQELLTIKSDDILGRVKVYEAIVKGENIQEPGIPESFKVLIKEMQSLCLNVEVLSADGTAVSLRDTDDEVFRAAEELGINISTRFESSSIDDI</sequence>
<evidence type="ECO:0000259" key="10">
    <source>
        <dbReference type="Pfam" id="PF04560"/>
    </source>
</evidence>
<protein>
    <recommendedName>
        <fullName evidence="6 8">DNA-directed RNA polymerase subunit beta</fullName>
        <shortName evidence="6">RNAP subunit beta</shortName>
        <ecNumber evidence="6 8">2.7.7.6</ecNumber>
    </recommendedName>
    <alternativeName>
        <fullName evidence="6">RNA polymerase subunit beta</fullName>
    </alternativeName>
    <alternativeName>
        <fullName evidence="6">Transcriptase subunit beta</fullName>
    </alternativeName>
</protein>
<dbReference type="InterPro" id="IPR007645">
    <property type="entry name" value="RNA_pol_Rpb2_3"/>
</dbReference>
<evidence type="ECO:0000256" key="6">
    <source>
        <dbReference type="HAMAP-Rule" id="MF_01321"/>
    </source>
</evidence>
<evidence type="ECO:0000313" key="16">
    <source>
        <dbReference type="Proteomes" id="UP000298173"/>
    </source>
</evidence>
<evidence type="ECO:0000256" key="7">
    <source>
        <dbReference type="RuleBase" id="RU000434"/>
    </source>
</evidence>
<evidence type="ECO:0000256" key="8">
    <source>
        <dbReference type="RuleBase" id="RU363031"/>
    </source>
</evidence>
<keyword evidence="4 6" id="KW-0804">Transcription</keyword>
<dbReference type="NCBIfam" id="TIGR02013">
    <property type="entry name" value="rpoB"/>
    <property type="match status" value="1"/>
</dbReference>
<reference evidence="15 16" key="1">
    <citation type="submission" date="2019-03" db="EMBL/GenBank/DDBJ databases">
        <title>Genomics of glacier-inhabiting Cryobacterium strains.</title>
        <authorList>
            <person name="Liu Q."/>
            <person name="Xin Y.-H."/>
        </authorList>
    </citation>
    <scope>NUCLEOTIDE SEQUENCE [LARGE SCALE GENOMIC DNA]</scope>
    <source>
        <strain evidence="15 16">HLT2-23</strain>
    </source>
</reference>
<accession>A0A4R8V179</accession>
<dbReference type="NCBIfam" id="NF001616">
    <property type="entry name" value="PRK00405.1"/>
    <property type="match status" value="1"/>
</dbReference>
<evidence type="ECO:0000259" key="14">
    <source>
        <dbReference type="Pfam" id="PF10385"/>
    </source>
</evidence>
<dbReference type="Proteomes" id="UP000298173">
    <property type="component" value="Unassembled WGS sequence"/>
</dbReference>
<dbReference type="InterPro" id="IPR015712">
    <property type="entry name" value="DNA-dir_RNA_pol_su2"/>
</dbReference>
<dbReference type="EC" id="2.7.7.6" evidence="6 8"/>
<dbReference type="SUPFAM" id="SSF64484">
    <property type="entry name" value="beta and beta-prime subunits of DNA dependent RNA-polymerase"/>
    <property type="match status" value="1"/>
</dbReference>
<evidence type="ECO:0000256" key="4">
    <source>
        <dbReference type="ARBA" id="ARBA00023163"/>
    </source>
</evidence>
<evidence type="ECO:0000313" key="15">
    <source>
        <dbReference type="EMBL" id="TFB75939.1"/>
    </source>
</evidence>
<evidence type="ECO:0000259" key="9">
    <source>
        <dbReference type="Pfam" id="PF00562"/>
    </source>
</evidence>